<dbReference type="SUPFAM" id="SSF51126">
    <property type="entry name" value="Pectin lyase-like"/>
    <property type="match status" value="1"/>
</dbReference>
<dbReference type="Proteomes" id="UP000001635">
    <property type="component" value="Chromosome"/>
</dbReference>
<dbReference type="InterPro" id="IPR011050">
    <property type="entry name" value="Pectin_lyase_fold/virulence"/>
</dbReference>
<dbReference type="InterPro" id="IPR006626">
    <property type="entry name" value="PbH1"/>
</dbReference>
<dbReference type="AlphaFoldDB" id="G0J1Z1"/>
<evidence type="ECO:0000313" key="1">
    <source>
        <dbReference type="EMBL" id="AEL23997.1"/>
    </source>
</evidence>
<dbReference type="Gene3D" id="2.160.20.10">
    <property type="entry name" value="Single-stranded right-handed beta-helix, Pectin lyase-like"/>
    <property type="match status" value="1"/>
</dbReference>
<accession>G0J1Z1</accession>
<dbReference type="HOGENOM" id="CLU_346053_0_0_10"/>
<dbReference type="STRING" id="880070.Cycma_0215"/>
<dbReference type="eggNOG" id="COG5434">
    <property type="taxonomic scope" value="Bacteria"/>
</dbReference>
<sequence>MSDSKIVTVGRVIGATPDQFKGAVKGNMLPAFDLNDEKVISSTSPEGLKIKSNVLDPNTGELATFIEDMSDPNVDGVVYLEHEGSKYKRAFKEGLNSLWYNIKADGDTDDTIALQKAIDQSLTDDVILPKGTIVFSSITLRDGMNIRGLGKGTVLKSNSKTSGYGITMGENSSIRNISMDGGWLETETPSSGDSVNRPILANNKKKIIIENCRIYGWGGGVLVTDCYDVIIKNNFFFANASHQSLSDIGVSSSTSGGRVIIEGNYCMSNNSQAIGVGTLGSDSLLKVVNNYCVAMKANGSLWIEGAGLRRRHGILMGYNGGIRTHVICTGNHCVNTRWTGIYLQGDNNITGGDIIANNICIDNGWQQGEPLSGGIFVVNAGIGGIVSNNLVLNYRNATSAGAIRYSSSEPNESLNLTGNIIAESYGIGMSIGFSTNGANINNNYFINNVGRDISVGVASDTVNGKHIISDNKFKRNNNDFPSVYIDQGAQTGKYHILKNFFYGNSKSETATISSLGNAGNIAISVRNFENTTIKDNFIENYYGAVNFSENIPTSLARENMKVICDNNELSNCTHGICVQSFDANAIFPVEGNIFRGVTNELSASLSLGGSSTKALIVTRIGGNFIFQQNSTPPTSGLWKVGDRVNYLNIASNGANSAICTEAGTPGTWVEFPLAVKTDSIVSSTNNTLTATAKDRYRRYTGSAGLTTINENIHSAGDEHYGEVEGGERTFNAGSGVIIRVAEGFLPIVKSGGKYSLKFKSSTDVLLSGDLVKEKIEASPNSATDPGATYSQVESQAILDELRDLKTKMISYGILDS</sequence>
<dbReference type="RefSeq" id="WP_014018296.1">
    <property type="nucleotide sequence ID" value="NC_015914.1"/>
</dbReference>
<gene>
    <name evidence="1" type="ordered locus">Cycma_0215</name>
</gene>
<dbReference type="EMBL" id="CP002955">
    <property type="protein sequence ID" value="AEL23997.1"/>
    <property type="molecule type" value="Genomic_DNA"/>
</dbReference>
<dbReference type="OrthoDB" id="9795222at2"/>
<reference evidence="2" key="1">
    <citation type="submission" date="2011-07" db="EMBL/GenBank/DDBJ databases">
        <title>The complete genome of Cyclobacterium marinum DSM 745.</title>
        <authorList>
            <person name="Lucas S."/>
            <person name="Han J."/>
            <person name="Lapidus A."/>
            <person name="Bruce D."/>
            <person name="Goodwin L."/>
            <person name="Pitluck S."/>
            <person name="Peters L."/>
            <person name="Kyrpides N."/>
            <person name="Mavromatis K."/>
            <person name="Ivanova N."/>
            <person name="Ovchinnikova G."/>
            <person name="Chertkov O."/>
            <person name="Detter J.C."/>
            <person name="Tapia R."/>
            <person name="Han C."/>
            <person name="Land M."/>
            <person name="Hauser L."/>
            <person name="Markowitz V."/>
            <person name="Cheng J.-F."/>
            <person name="Hugenholtz P."/>
            <person name="Woyke T."/>
            <person name="Wu D."/>
            <person name="Tindall B."/>
            <person name="Schuetze A."/>
            <person name="Brambilla E."/>
            <person name="Klenk H.-P."/>
            <person name="Eisen J.A."/>
        </authorList>
    </citation>
    <scope>NUCLEOTIDE SEQUENCE [LARGE SCALE GENOMIC DNA]</scope>
    <source>
        <strain evidence="2">ATCC 25205 / DSM 745 / LMG 13164 / NCIMB 1802</strain>
    </source>
</reference>
<keyword evidence="2" id="KW-1185">Reference proteome</keyword>
<evidence type="ECO:0000313" key="2">
    <source>
        <dbReference type="Proteomes" id="UP000001635"/>
    </source>
</evidence>
<protein>
    <submittedName>
        <fullName evidence="1">Uncharacterized protein</fullName>
    </submittedName>
</protein>
<organism evidence="1 2">
    <name type="scientific">Cyclobacterium marinum (strain ATCC 25205 / DSM 745 / LMG 13164 / NCIMB 1802)</name>
    <name type="common">Flectobacillus marinus</name>
    <dbReference type="NCBI Taxonomy" id="880070"/>
    <lineage>
        <taxon>Bacteria</taxon>
        <taxon>Pseudomonadati</taxon>
        <taxon>Bacteroidota</taxon>
        <taxon>Cytophagia</taxon>
        <taxon>Cytophagales</taxon>
        <taxon>Cyclobacteriaceae</taxon>
        <taxon>Cyclobacterium</taxon>
    </lineage>
</organism>
<dbReference type="InterPro" id="IPR012334">
    <property type="entry name" value="Pectin_lyas_fold"/>
</dbReference>
<name>G0J1Z1_CYCMS</name>
<dbReference type="SMART" id="SM00710">
    <property type="entry name" value="PbH1"/>
    <property type="match status" value="8"/>
</dbReference>
<proteinExistence type="predicted"/>
<dbReference type="KEGG" id="cmr:Cycma_0215"/>